<comment type="subcellular location">
    <subcellularLocation>
        <location evidence="6 8">Cytoplasm</location>
    </subcellularLocation>
</comment>
<evidence type="ECO:0000256" key="1">
    <source>
        <dbReference type="ARBA" id="ARBA00005532"/>
    </source>
</evidence>
<dbReference type="CDD" id="cd14275">
    <property type="entry name" value="UBA_EF-Ts"/>
    <property type="match status" value="1"/>
</dbReference>
<dbReference type="SUPFAM" id="SSF54713">
    <property type="entry name" value="Elongation factor Ts (EF-Ts), dimerisation domain"/>
    <property type="match status" value="2"/>
</dbReference>
<comment type="function">
    <text evidence="6 7">Associates with the EF-Tu.GDP complex and induces the exchange of GDP to GTP. It remains bound to the aminoacyl-tRNA.EF-Tu.GTP complex up to the GTP hydrolysis stage on the ribosome.</text>
</comment>
<dbReference type="GO" id="GO:0003746">
    <property type="term" value="F:translation elongation factor activity"/>
    <property type="evidence" value="ECO:0007669"/>
    <property type="project" value="UniProtKB-UniRule"/>
</dbReference>
<feature type="domain" description="Translation elongation factor EFTs/EF1B dimerisation" evidence="9">
    <location>
        <begin position="71"/>
        <end position="270"/>
    </location>
</feature>
<keyword evidence="11" id="KW-1185">Reference proteome</keyword>
<evidence type="ECO:0000256" key="2">
    <source>
        <dbReference type="ARBA" id="ARBA00016956"/>
    </source>
</evidence>
<dbReference type="InterPro" id="IPR036402">
    <property type="entry name" value="EF-Ts_dimer_sf"/>
</dbReference>
<accession>A0A2U2AIW3</accession>
<evidence type="ECO:0000313" key="11">
    <source>
        <dbReference type="Proteomes" id="UP000244948"/>
    </source>
</evidence>
<evidence type="ECO:0000256" key="8">
    <source>
        <dbReference type="RuleBase" id="RU000643"/>
    </source>
</evidence>
<name>A0A2U2AIW3_9GAMM</name>
<dbReference type="Gene3D" id="3.30.479.20">
    <property type="entry name" value="Elongation factor Ts, dimerisation domain"/>
    <property type="match status" value="2"/>
</dbReference>
<keyword evidence="3 6" id="KW-0963">Cytoplasm</keyword>
<dbReference type="InterPro" id="IPR001816">
    <property type="entry name" value="Transl_elong_EFTs/EF1B"/>
</dbReference>
<protein>
    <recommendedName>
        <fullName evidence="2 6">Elongation factor Ts</fullName>
        <shortName evidence="6">EF-Ts</shortName>
    </recommendedName>
</protein>
<comment type="similarity">
    <text evidence="1 6 7">Belongs to the EF-Ts family.</text>
</comment>
<evidence type="ECO:0000256" key="6">
    <source>
        <dbReference type="HAMAP-Rule" id="MF_00050"/>
    </source>
</evidence>
<dbReference type="AlphaFoldDB" id="A0A2U2AIW3"/>
<dbReference type="RefSeq" id="WP_109236552.1">
    <property type="nucleotide sequence ID" value="NZ_BMXZ01000003.1"/>
</dbReference>
<dbReference type="PANTHER" id="PTHR11741:SF0">
    <property type="entry name" value="ELONGATION FACTOR TS, MITOCHONDRIAL"/>
    <property type="match status" value="1"/>
</dbReference>
<dbReference type="FunFam" id="1.10.286.20:FF:000001">
    <property type="entry name" value="Elongation factor Ts"/>
    <property type="match status" value="1"/>
</dbReference>
<evidence type="ECO:0000256" key="7">
    <source>
        <dbReference type="RuleBase" id="RU000642"/>
    </source>
</evidence>
<dbReference type="SUPFAM" id="SSF46934">
    <property type="entry name" value="UBA-like"/>
    <property type="match status" value="1"/>
</dbReference>
<keyword evidence="4 6" id="KW-0251">Elongation factor</keyword>
<dbReference type="GO" id="GO:0005737">
    <property type="term" value="C:cytoplasm"/>
    <property type="evidence" value="ECO:0007669"/>
    <property type="project" value="UniProtKB-SubCell"/>
</dbReference>
<dbReference type="InterPro" id="IPR018101">
    <property type="entry name" value="Transl_elong_Ts_CS"/>
</dbReference>
<evidence type="ECO:0000256" key="4">
    <source>
        <dbReference type="ARBA" id="ARBA00022768"/>
    </source>
</evidence>
<dbReference type="HAMAP" id="MF_00050">
    <property type="entry name" value="EF_Ts"/>
    <property type="match status" value="1"/>
</dbReference>
<dbReference type="FunFam" id="1.10.8.10:FF:000001">
    <property type="entry name" value="Elongation factor Ts"/>
    <property type="match status" value="1"/>
</dbReference>
<keyword evidence="5 6" id="KW-0648">Protein biosynthesis</keyword>
<proteinExistence type="inferred from homology"/>
<dbReference type="PROSITE" id="PS01127">
    <property type="entry name" value="EF_TS_2"/>
    <property type="match status" value="1"/>
</dbReference>
<evidence type="ECO:0000256" key="5">
    <source>
        <dbReference type="ARBA" id="ARBA00022917"/>
    </source>
</evidence>
<evidence type="ECO:0000313" key="10">
    <source>
        <dbReference type="EMBL" id="PWD82599.1"/>
    </source>
</evidence>
<dbReference type="PANTHER" id="PTHR11741">
    <property type="entry name" value="ELONGATION FACTOR TS"/>
    <property type="match status" value="1"/>
</dbReference>
<dbReference type="Proteomes" id="UP000244948">
    <property type="component" value="Unassembled WGS sequence"/>
</dbReference>
<sequence>MATITAAMVKELRERTGSGMMECKKALTETNGDIEAAIELMRKSGQAKADKKADRAAAEGVLLIRNDDKFGVIVEINCETDFVTKNEDFIAFSNKVADIAFEKRANTIDDLADITVDGVSLDEARKNLIAKIGENITVRRVAGLHAEGRIGAYAHGIRIAALVDVEGGNEELPRDIAMHIAASNPVCVDASGVPAELLQKERDIFTAQAAESGRPADIQEKMIEGRIRKYLEEVTLVGQSFVKDPDMTVEKLLKSESAKVNAFVRLELGEGVEIVESDFAAEVMEQLK</sequence>
<dbReference type="Gene3D" id="1.10.286.20">
    <property type="match status" value="1"/>
</dbReference>
<dbReference type="EMBL" id="QEWR01000004">
    <property type="protein sequence ID" value="PWD82599.1"/>
    <property type="molecule type" value="Genomic_DNA"/>
</dbReference>
<evidence type="ECO:0000256" key="3">
    <source>
        <dbReference type="ARBA" id="ARBA00022490"/>
    </source>
</evidence>
<comment type="caution">
    <text evidence="10">The sequence shown here is derived from an EMBL/GenBank/DDBJ whole genome shotgun (WGS) entry which is preliminary data.</text>
</comment>
<dbReference type="Pfam" id="PF00889">
    <property type="entry name" value="EF_TS"/>
    <property type="match status" value="1"/>
</dbReference>
<dbReference type="InterPro" id="IPR014039">
    <property type="entry name" value="Transl_elong_EFTs/EF1B_dimer"/>
</dbReference>
<reference evidence="10 11" key="1">
    <citation type="journal article" date="2018" name="Genome Announc.">
        <title>Ignatzschineria cameli sp. nov., isolated from necrotic foot tissue of dromedaries (Camelus dromedarius) and associated maggots (Wohlfahrtia species) in Dubai.</title>
        <authorList>
            <person name="Tsang C.C."/>
            <person name="Tang J.Y."/>
            <person name="Fong J.Y."/>
            <person name="Kinne J."/>
            <person name="Lee H.H."/>
            <person name="Joseph M."/>
            <person name="Jose S."/>
            <person name="Schuster R.K."/>
            <person name="Tang Y."/>
            <person name="Sivakumar S."/>
            <person name="Chen J.H."/>
            <person name="Teng J.L."/>
            <person name="Lau S.K."/>
            <person name="Wernery U."/>
            <person name="Woo P.C."/>
        </authorList>
    </citation>
    <scope>NUCLEOTIDE SEQUENCE [LARGE SCALE GENOMIC DNA]</scope>
    <source>
        <strain evidence="10 11">KCTC 22643</strain>
    </source>
</reference>
<evidence type="ECO:0000259" key="9">
    <source>
        <dbReference type="Pfam" id="PF00889"/>
    </source>
</evidence>
<dbReference type="InterPro" id="IPR009060">
    <property type="entry name" value="UBA-like_sf"/>
</dbReference>
<dbReference type="PROSITE" id="PS01126">
    <property type="entry name" value="EF_TS_1"/>
    <property type="match status" value="1"/>
</dbReference>
<dbReference type="Gene3D" id="1.10.8.10">
    <property type="entry name" value="DNA helicase RuvA subunit, C-terminal domain"/>
    <property type="match status" value="1"/>
</dbReference>
<dbReference type="NCBIfam" id="TIGR00116">
    <property type="entry name" value="tsf"/>
    <property type="match status" value="1"/>
</dbReference>
<gene>
    <name evidence="6" type="primary">tsf</name>
    <name evidence="10" type="ORF">DC082_08190</name>
</gene>
<organism evidence="10 11">
    <name type="scientific">Ignatzschineria indica</name>
    <dbReference type="NCBI Taxonomy" id="472583"/>
    <lineage>
        <taxon>Bacteria</taxon>
        <taxon>Pseudomonadati</taxon>
        <taxon>Pseudomonadota</taxon>
        <taxon>Gammaproteobacteria</taxon>
        <taxon>Cardiobacteriales</taxon>
        <taxon>Ignatzschineriaceae</taxon>
        <taxon>Ignatzschineria</taxon>
    </lineage>
</organism>
<feature type="region of interest" description="Involved in Mg(2+) ion dislocation from EF-Tu" evidence="6">
    <location>
        <begin position="80"/>
        <end position="83"/>
    </location>
</feature>